<keyword evidence="2" id="KW-1185">Reference proteome</keyword>
<dbReference type="EMBL" id="SNYW01000006">
    <property type="protein sequence ID" value="TDQ83999.1"/>
    <property type="molecule type" value="Genomic_DNA"/>
</dbReference>
<dbReference type="CDD" id="cd07040">
    <property type="entry name" value="HP"/>
    <property type="match status" value="1"/>
</dbReference>
<name>A0A4R6WUC8_9PROT</name>
<sequence>MPFPAATPAGDQTGTARSVWEQARQSVLPACRRTVLRVLIGCLAVGALTCAAAAIGNELDEAHAIASLRQGGYVVYLRHADRHKGPKEKLDRFSSPAEFADCSQQRNLNNRGRAQAWDIGVYMRRLGIVFDRVIANAQCRTRDTALLAFGRADLEPRVYDPAFVAQVLSSKPPAGSNTIVIGNDFQFLELTGIQLGRADAAVIRPDGAGGFAVLAKLELEDWREAADRPFLW</sequence>
<proteinExistence type="predicted"/>
<protein>
    <recommendedName>
        <fullName evidence="3">Histidine phosphatase superfamily protein (Branch 1)</fullName>
    </recommendedName>
</protein>
<evidence type="ECO:0008006" key="3">
    <source>
        <dbReference type="Google" id="ProtNLM"/>
    </source>
</evidence>
<dbReference type="SUPFAM" id="SSF53254">
    <property type="entry name" value="Phosphoglycerate mutase-like"/>
    <property type="match status" value="1"/>
</dbReference>
<dbReference type="Gene3D" id="3.40.50.1240">
    <property type="entry name" value="Phosphoglycerate mutase-like"/>
    <property type="match status" value="1"/>
</dbReference>
<accession>A0A4R6WUC8</accession>
<dbReference type="Proteomes" id="UP000295783">
    <property type="component" value="Unassembled WGS sequence"/>
</dbReference>
<dbReference type="InterPro" id="IPR029033">
    <property type="entry name" value="His_PPase_superfam"/>
</dbReference>
<dbReference type="AlphaFoldDB" id="A0A4R6WUC8"/>
<organism evidence="1 2">
    <name type="scientific">Dongia mobilis</name>
    <dbReference type="NCBI Taxonomy" id="578943"/>
    <lineage>
        <taxon>Bacteria</taxon>
        <taxon>Pseudomonadati</taxon>
        <taxon>Pseudomonadota</taxon>
        <taxon>Alphaproteobacteria</taxon>
        <taxon>Rhodospirillales</taxon>
        <taxon>Dongiaceae</taxon>
        <taxon>Dongia</taxon>
    </lineage>
</organism>
<comment type="caution">
    <text evidence="1">The sequence shown here is derived from an EMBL/GenBank/DDBJ whole genome shotgun (WGS) entry which is preliminary data.</text>
</comment>
<evidence type="ECO:0000313" key="1">
    <source>
        <dbReference type="EMBL" id="TDQ83999.1"/>
    </source>
</evidence>
<gene>
    <name evidence="1" type="ORF">A8950_0545</name>
</gene>
<reference evidence="1 2" key="1">
    <citation type="submission" date="2019-03" db="EMBL/GenBank/DDBJ databases">
        <title>Genomic Encyclopedia of Type Strains, Phase III (KMG-III): the genomes of soil and plant-associated and newly described type strains.</title>
        <authorList>
            <person name="Whitman W."/>
        </authorList>
    </citation>
    <scope>NUCLEOTIDE SEQUENCE [LARGE SCALE GENOMIC DNA]</scope>
    <source>
        <strain evidence="1 2">CGMCC 1.7660</strain>
    </source>
</reference>
<evidence type="ECO:0000313" key="2">
    <source>
        <dbReference type="Proteomes" id="UP000295783"/>
    </source>
</evidence>